<keyword evidence="5" id="KW-0547">Nucleotide-binding</keyword>
<dbReference type="PANTHER" id="PTHR41523">
    <property type="entry name" value="TWO-COMPONENT SYSTEM SENSOR PROTEIN"/>
    <property type="match status" value="1"/>
</dbReference>
<evidence type="ECO:0000256" key="3">
    <source>
        <dbReference type="ARBA" id="ARBA00022553"/>
    </source>
</evidence>
<dbReference type="GO" id="GO:0004673">
    <property type="term" value="F:protein histidine kinase activity"/>
    <property type="evidence" value="ECO:0007669"/>
    <property type="project" value="UniProtKB-EC"/>
</dbReference>
<dbReference type="InterPro" id="IPR011495">
    <property type="entry name" value="Sig_transdc_His_kin_sub2_dim/P"/>
</dbReference>
<accession>A0A0M6XVM5</accession>
<dbReference type="STRING" id="282197.SAMN04488517_11169"/>
<dbReference type="RefSeq" id="WP_055684135.1">
    <property type="nucleotide sequence ID" value="NZ_CXPG01000025.1"/>
</dbReference>
<evidence type="ECO:0000256" key="8">
    <source>
        <dbReference type="SAM" id="Phobius"/>
    </source>
</evidence>
<evidence type="ECO:0000313" key="11">
    <source>
        <dbReference type="Proteomes" id="UP000048908"/>
    </source>
</evidence>
<evidence type="ECO:0000256" key="5">
    <source>
        <dbReference type="ARBA" id="ARBA00022741"/>
    </source>
</evidence>
<proteinExistence type="predicted"/>
<keyword evidence="8" id="KW-0812">Transmembrane</keyword>
<dbReference type="PANTHER" id="PTHR41523:SF8">
    <property type="entry name" value="ETHYLENE RESPONSE SENSOR PROTEIN"/>
    <property type="match status" value="1"/>
</dbReference>
<comment type="catalytic activity">
    <reaction evidence="1">
        <text>ATP + protein L-histidine = ADP + protein N-phospho-L-histidine.</text>
        <dbReference type="EC" id="2.7.13.3"/>
    </reaction>
</comment>
<dbReference type="Proteomes" id="UP000048908">
    <property type="component" value="Unassembled WGS sequence"/>
</dbReference>
<dbReference type="Gene3D" id="3.30.565.10">
    <property type="entry name" value="Histidine kinase-like ATPase, C-terminal domain"/>
    <property type="match status" value="1"/>
</dbReference>
<sequence length="550" mass="60489">MAIYQTSNLSETAEDNAELALLALTQQAAGEERTVLRMARGAAEVLALTAPQMLDDPEDCSRLMRGVVGRYARFSYAGFTPVSGIVTCSSAGRTFDIGDDPRLADWIRDPKARVIVNMDGPVSEQSVIVYSLPVFESRGVVTGFITISIPHSRLNSADPLLDDQRQLIELVTFNVDGELLTTTRGALADAPALLPAGIDMARVAREGRTAMTWEDAEGRTRVYTVAVIEPGQVYVMGIWRPEGWLSEDRVSRLLSAFGIPVLMWMASLGVALLAVNWLVTRHLTTLGRQMAMFTATRRLPPSDTARKAPTEILRIQRSFRRMTDALVRDEAAMENAVREKAVLVKEIHHRVKNNLQLISSIINMQIRDAEGEEAKDALRRTQDRVLSMATIHRDLYQTNETGLVDVGHLIGEVVEKTVSMTPGAEDIELSLDIQPVWLFPDQAVPLSLLASEGVVNALKHMPPPGAAAGTRWIKLSFHEGQDRICRLELANHPAEREAKGPKPRRGMGQKLIRAFATQLGATVQMGLVDDHYALTVEFAASDFAPLPGTF</sequence>
<evidence type="ECO:0000256" key="4">
    <source>
        <dbReference type="ARBA" id="ARBA00022679"/>
    </source>
</evidence>
<evidence type="ECO:0000259" key="9">
    <source>
        <dbReference type="Pfam" id="PF07568"/>
    </source>
</evidence>
<organism evidence="10 11">
    <name type="scientific">Jannaschia rubra</name>
    <dbReference type="NCBI Taxonomy" id="282197"/>
    <lineage>
        <taxon>Bacteria</taxon>
        <taxon>Pseudomonadati</taxon>
        <taxon>Pseudomonadota</taxon>
        <taxon>Alphaproteobacteria</taxon>
        <taxon>Rhodobacterales</taxon>
        <taxon>Roseobacteraceae</taxon>
        <taxon>Jannaschia</taxon>
    </lineage>
</organism>
<dbReference type="OrthoDB" id="9767435at2"/>
<protein>
    <recommendedName>
        <fullName evidence="2">histidine kinase</fullName>
        <ecNumber evidence="2">2.7.13.3</ecNumber>
    </recommendedName>
</protein>
<gene>
    <name evidence="10" type="primary">pdtaS</name>
    <name evidence="10" type="ORF">JAN5088_03568</name>
</gene>
<dbReference type="GO" id="GO:0005524">
    <property type="term" value="F:ATP binding"/>
    <property type="evidence" value="ECO:0007669"/>
    <property type="project" value="UniProtKB-KW"/>
</dbReference>
<evidence type="ECO:0000256" key="2">
    <source>
        <dbReference type="ARBA" id="ARBA00012438"/>
    </source>
</evidence>
<keyword evidence="6 10" id="KW-0418">Kinase</keyword>
<name>A0A0M6XVM5_9RHOB</name>
<feature type="transmembrane region" description="Helical" evidence="8">
    <location>
        <begin position="257"/>
        <end position="279"/>
    </location>
</feature>
<feature type="domain" description="Signal transduction histidine kinase subgroup 2 dimerisation and phosphoacceptor" evidence="9">
    <location>
        <begin position="346"/>
        <end position="419"/>
    </location>
</feature>
<keyword evidence="11" id="KW-1185">Reference proteome</keyword>
<dbReference type="SUPFAM" id="SSF55874">
    <property type="entry name" value="ATPase domain of HSP90 chaperone/DNA topoisomerase II/histidine kinase"/>
    <property type="match status" value="1"/>
</dbReference>
<evidence type="ECO:0000256" key="1">
    <source>
        <dbReference type="ARBA" id="ARBA00000085"/>
    </source>
</evidence>
<keyword evidence="3" id="KW-0597">Phosphoprotein</keyword>
<keyword evidence="8" id="KW-0472">Membrane</keyword>
<keyword evidence="4 10" id="KW-0808">Transferase</keyword>
<reference evidence="10 11" key="1">
    <citation type="submission" date="2015-07" db="EMBL/GenBank/DDBJ databases">
        <authorList>
            <person name="Noorani M."/>
        </authorList>
    </citation>
    <scope>NUCLEOTIDE SEQUENCE [LARGE SCALE GENOMIC DNA]</scope>
    <source>
        <strain evidence="10 11">CECT 5088</strain>
    </source>
</reference>
<evidence type="ECO:0000256" key="6">
    <source>
        <dbReference type="ARBA" id="ARBA00022777"/>
    </source>
</evidence>
<evidence type="ECO:0000313" key="10">
    <source>
        <dbReference type="EMBL" id="CTQ34772.1"/>
    </source>
</evidence>
<dbReference type="CDD" id="cd18773">
    <property type="entry name" value="PDC1_HK_sensor"/>
    <property type="match status" value="1"/>
</dbReference>
<dbReference type="EMBL" id="CXPG01000025">
    <property type="protein sequence ID" value="CTQ34772.1"/>
    <property type="molecule type" value="Genomic_DNA"/>
</dbReference>
<dbReference type="EC" id="2.7.13.3" evidence="2"/>
<keyword evidence="8" id="KW-1133">Transmembrane helix</keyword>
<keyword evidence="7" id="KW-0067">ATP-binding</keyword>
<evidence type="ECO:0000256" key="7">
    <source>
        <dbReference type="ARBA" id="ARBA00022840"/>
    </source>
</evidence>
<dbReference type="AlphaFoldDB" id="A0A0M6XVM5"/>
<dbReference type="InterPro" id="IPR036890">
    <property type="entry name" value="HATPase_C_sf"/>
</dbReference>
<dbReference type="Pfam" id="PF07568">
    <property type="entry name" value="HisKA_2"/>
    <property type="match status" value="1"/>
</dbReference>
<dbReference type="Gene3D" id="3.30.450.20">
    <property type="entry name" value="PAS domain"/>
    <property type="match status" value="2"/>
</dbReference>